<keyword evidence="1" id="KW-0732">Signal</keyword>
<dbReference type="PANTHER" id="PTHR34612:SF2">
    <property type="entry name" value="GLYCOSIDE HYDROLASE 131 CATALYTIC N-TERMINAL DOMAIN-CONTAINING PROTEIN"/>
    <property type="match status" value="1"/>
</dbReference>
<dbReference type="AlphaFoldDB" id="A0A0C2WNE7"/>
<accession>A0A0C2WNE7</accession>
<gene>
    <name evidence="3" type="ORF">M408DRAFT_70880</name>
</gene>
<evidence type="ECO:0000259" key="2">
    <source>
        <dbReference type="Pfam" id="PF18271"/>
    </source>
</evidence>
<dbReference type="Pfam" id="PF18271">
    <property type="entry name" value="GH131_N"/>
    <property type="match status" value="1"/>
</dbReference>
<organism evidence="3 4">
    <name type="scientific">Serendipita vermifera MAFF 305830</name>
    <dbReference type="NCBI Taxonomy" id="933852"/>
    <lineage>
        <taxon>Eukaryota</taxon>
        <taxon>Fungi</taxon>
        <taxon>Dikarya</taxon>
        <taxon>Basidiomycota</taxon>
        <taxon>Agaricomycotina</taxon>
        <taxon>Agaricomycetes</taxon>
        <taxon>Sebacinales</taxon>
        <taxon>Serendipitaceae</taxon>
        <taxon>Serendipita</taxon>
    </lineage>
</organism>
<evidence type="ECO:0000313" key="4">
    <source>
        <dbReference type="Proteomes" id="UP000054097"/>
    </source>
</evidence>
<dbReference type="InterPro" id="IPR041524">
    <property type="entry name" value="GH131_N"/>
</dbReference>
<dbReference type="EMBL" id="KN824297">
    <property type="protein sequence ID" value="KIM27768.1"/>
    <property type="molecule type" value="Genomic_DNA"/>
</dbReference>
<protein>
    <submittedName>
        <fullName evidence="3">Glycoside hydrolase family 131 protein</fullName>
    </submittedName>
</protein>
<reference evidence="4" key="2">
    <citation type="submission" date="2015-01" db="EMBL/GenBank/DDBJ databases">
        <title>Evolutionary Origins and Diversification of the Mycorrhizal Mutualists.</title>
        <authorList>
            <consortium name="DOE Joint Genome Institute"/>
            <consortium name="Mycorrhizal Genomics Consortium"/>
            <person name="Kohler A."/>
            <person name="Kuo A."/>
            <person name="Nagy L.G."/>
            <person name="Floudas D."/>
            <person name="Copeland A."/>
            <person name="Barry K.W."/>
            <person name="Cichocki N."/>
            <person name="Veneault-Fourrey C."/>
            <person name="LaButti K."/>
            <person name="Lindquist E.A."/>
            <person name="Lipzen A."/>
            <person name="Lundell T."/>
            <person name="Morin E."/>
            <person name="Murat C."/>
            <person name="Riley R."/>
            <person name="Ohm R."/>
            <person name="Sun H."/>
            <person name="Tunlid A."/>
            <person name="Henrissat B."/>
            <person name="Grigoriev I.V."/>
            <person name="Hibbett D.S."/>
            <person name="Martin F."/>
        </authorList>
    </citation>
    <scope>NUCLEOTIDE SEQUENCE [LARGE SCALE GENOMIC DNA]</scope>
    <source>
        <strain evidence="4">MAFF 305830</strain>
    </source>
</reference>
<dbReference type="STRING" id="933852.A0A0C2WNE7"/>
<dbReference type="PANTHER" id="PTHR34612">
    <property type="entry name" value="GH131_N DOMAIN-CONTAINING PROTEIN"/>
    <property type="match status" value="1"/>
</dbReference>
<keyword evidence="3" id="KW-0378">Hydrolase</keyword>
<evidence type="ECO:0000313" key="3">
    <source>
        <dbReference type="EMBL" id="KIM27768.1"/>
    </source>
</evidence>
<proteinExistence type="predicted"/>
<name>A0A0C2WNE7_SERVB</name>
<feature type="domain" description="Glycoside hydrolase 131 catalytic N-terminal" evidence="2">
    <location>
        <begin position="20"/>
        <end position="296"/>
    </location>
</feature>
<feature type="signal peptide" evidence="1">
    <location>
        <begin position="1"/>
        <end position="17"/>
    </location>
</feature>
<sequence length="310" mass="33774">MLLSLISGAAIFVAATATPVLYDGRAAPNLTESTFNDLSGQYVYVVKGSKNASDYVDLTKSIPPTPLWGSLFKPRAEQTISVSIDNSSVFVPGGNAANSQYGFRRTEVIAQSRNRTILETGKTVFHWSILRDNRHDLNYKHEYQVVFIEPNDGSHVFGLQIGSPFTYPTGRLPVANAQSLRILAHDLTVVFETPFTRNDWHNFAVQVDWDALTLGVYYSKNWSPLAPTSRKTVPDTGAVAGPDGQGDFHFGVLKLPIASPRDTSEQATDVVHRGIQEGTLETLHYSGVFVESTAGGVSAGYGLKIPALKN</sequence>
<reference evidence="3 4" key="1">
    <citation type="submission" date="2014-04" db="EMBL/GenBank/DDBJ databases">
        <authorList>
            <consortium name="DOE Joint Genome Institute"/>
            <person name="Kuo A."/>
            <person name="Zuccaro A."/>
            <person name="Kohler A."/>
            <person name="Nagy L.G."/>
            <person name="Floudas D."/>
            <person name="Copeland A."/>
            <person name="Barry K.W."/>
            <person name="Cichocki N."/>
            <person name="Veneault-Fourrey C."/>
            <person name="LaButti K."/>
            <person name="Lindquist E.A."/>
            <person name="Lipzen A."/>
            <person name="Lundell T."/>
            <person name="Morin E."/>
            <person name="Murat C."/>
            <person name="Sun H."/>
            <person name="Tunlid A."/>
            <person name="Henrissat B."/>
            <person name="Grigoriev I.V."/>
            <person name="Hibbett D.S."/>
            <person name="Martin F."/>
            <person name="Nordberg H.P."/>
            <person name="Cantor M.N."/>
            <person name="Hua S.X."/>
        </authorList>
    </citation>
    <scope>NUCLEOTIDE SEQUENCE [LARGE SCALE GENOMIC DNA]</scope>
    <source>
        <strain evidence="3 4">MAFF 305830</strain>
    </source>
</reference>
<dbReference type="OrthoDB" id="5283326at2759"/>
<dbReference type="Proteomes" id="UP000054097">
    <property type="component" value="Unassembled WGS sequence"/>
</dbReference>
<dbReference type="HOGENOM" id="CLU_063723_1_0_1"/>
<dbReference type="Gene3D" id="2.60.120.1160">
    <property type="match status" value="1"/>
</dbReference>
<dbReference type="GO" id="GO:0016787">
    <property type="term" value="F:hydrolase activity"/>
    <property type="evidence" value="ECO:0007669"/>
    <property type="project" value="UniProtKB-KW"/>
</dbReference>
<feature type="chain" id="PRO_5002158315" evidence="1">
    <location>
        <begin position="18"/>
        <end position="310"/>
    </location>
</feature>
<keyword evidence="4" id="KW-1185">Reference proteome</keyword>
<evidence type="ECO:0000256" key="1">
    <source>
        <dbReference type="SAM" id="SignalP"/>
    </source>
</evidence>